<dbReference type="AlphaFoldDB" id="A0A845F3W7"/>
<evidence type="ECO:0000313" key="1">
    <source>
        <dbReference type="EMBL" id="MYL65438.1"/>
    </source>
</evidence>
<organism evidence="1 2">
    <name type="scientific">Guptibacillus hwajinpoensis</name>
    <dbReference type="NCBI Taxonomy" id="208199"/>
    <lineage>
        <taxon>Bacteria</taxon>
        <taxon>Bacillati</taxon>
        <taxon>Bacillota</taxon>
        <taxon>Bacilli</taxon>
        <taxon>Bacillales</taxon>
        <taxon>Guptibacillaceae</taxon>
        <taxon>Guptibacillus</taxon>
    </lineage>
</organism>
<dbReference type="Proteomes" id="UP000447833">
    <property type="component" value="Unassembled WGS sequence"/>
</dbReference>
<evidence type="ECO:0008006" key="3">
    <source>
        <dbReference type="Google" id="ProtNLM"/>
    </source>
</evidence>
<dbReference type="RefSeq" id="WP_160920820.1">
    <property type="nucleotide sequence ID" value="NZ_WMEY01000007.1"/>
</dbReference>
<accession>A0A845F3W7</accession>
<dbReference type="EMBL" id="WMEY01000007">
    <property type="protein sequence ID" value="MYL65438.1"/>
    <property type="molecule type" value="Genomic_DNA"/>
</dbReference>
<reference evidence="1 2" key="1">
    <citation type="submission" date="2019-11" db="EMBL/GenBank/DDBJ databases">
        <title>Genome sequences of 17 halophilic strains isolated from different environments.</title>
        <authorList>
            <person name="Furrow R.E."/>
        </authorList>
    </citation>
    <scope>NUCLEOTIDE SEQUENCE [LARGE SCALE GENOMIC DNA]</scope>
    <source>
        <strain evidence="1 2">22506_14_FS</strain>
    </source>
</reference>
<dbReference type="Gene3D" id="1.10.30.50">
    <property type="match status" value="1"/>
</dbReference>
<name>A0A845F3W7_9BACL</name>
<proteinExistence type="predicted"/>
<comment type="caution">
    <text evidence="1">The sequence shown here is derived from an EMBL/GenBank/DDBJ whole genome shotgun (WGS) entry which is preliminary data.</text>
</comment>
<sequence length="205" mass="24333">MLEIKKTKKLKLMELHKDGELIQKLCRTCEVFKAPEEFYRKTEGYLRADCKECHRKIQNEYNRKIRDRRIVQNQNSRARKLWLDDTFTIEEYKELEKVANGSCMISGKKSNALQIDHVQAISKQWLGSTKGNLILVSDKVNNAKRDLSIFEFIESERSEGLVDKKQLKKTMEYLAEMNKMNLTQYINFLQEMEEYAKKSKDFFGR</sequence>
<gene>
    <name evidence="1" type="ORF">GLW07_18935</name>
</gene>
<evidence type="ECO:0000313" key="2">
    <source>
        <dbReference type="Proteomes" id="UP000447833"/>
    </source>
</evidence>
<protein>
    <recommendedName>
        <fullName evidence="3">HNH endonuclease</fullName>
    </recommendedName>
</protein>